<dbReference type="Proteomes" id="UP000193420">
    <property type="component" value="Unassembled WGS sequence"/>
</dbReference>
<dbReference type="EMBL" id="FXAO01000006">
    <property type="protein sequence ID" value="SMG42199.1"/>
    <property type="molecule type" value="Genomic_DNA"/>
</dbReference>
<dbReference type="InterPro" id="IPR006626">
    <property type="entry name" value="PbH1"/>
</dbReference>
<dbReference type="PANTHER" id="PTHR36453">
    <property type="entry name" value="SECRETED PROTEIN-RELATED"/>
    <property type="match status" value="1"/>
</dbReference>
<proteinExistence type="predicted"/>
<dbReference type="Gene3D" id="2.160.20.10">
    <property type="entry name" value="Single-stranded right-handed beta-helix, Pectin lyase-like"/>
    <property type="match status" value="1"/>
</dbReference>
<dbReference type="InterPro" id="IPR011050">
    <property type="entry name" value="Pectin_lyase_fold/virulence"/>
</dbReference>
<dbReference type="SUPFAM" id="SSF50156">
    <property type="entry name" value="PDZ domain-like"/>
    <property type="match status" value="1"/>
</dbReference>
<dbReference type="InterPro" id="IPR036034">
    <property type="entry name" value="PDZ_sf"/>
</dbReference>
<dbReference type="PANTHER" id="PTHR36453:SF1">
    <property type="entry name" value="RIGHT HANDED BETA HELIX DOMAIN-CONTAINING PROTEIN"/>
    <property type="match status" value="1"/>
</dbReference>
<feature type="domain" description="PDZ" evidence="1">
    <location>
        <begin position="733"/>
        <end position="802"/>
    </location>
</feature>
<dbReference type="SUPFAM" id="SSF51126">
    <property type="entry name" value="Pectin lyase-like"/>
    <property type="match status" value="1"/>
</dbReference>
<organism evidence="3 4">
    <name type="scientific">Arenibacter troitsensis</name>
    <dbReference type="NCBI Taxonomy" id="188872"/>
    <lineage>
        <taxon>Bacteria</taxon>
        <taxon>Pseudomonadati</taxon>
        <taxon>Bacteroidota</taxon>
        <taxon>Flavobacteriia</taxon>
        <taxon>Flavobacteriales</taxon>
        <taxon>Flavobacteriaceae</taxon>
        <taxon>Arenibacter</taxon>
    </lineage>
</organism>
<dbReference type="STRING" id="188872.SAMN03080602_03124"/>
<dbReference type="InterPro" id="IPR001478">
    <property type="entry name" value="PDZ"/>
</dbReference>
<evidence type="ECO:0000259" key="2">
    <source>
        <dbReference type="Pfam" id="PF13229"/>
    </source>
</evidence>
<sequence length="806" mass="90687">MVKRRPLRNWIFYWINSLETIFLMEQRFLFYFVLALSLIGCSPKASDIYITTNKETYQEGELFFGTINEGLNAVTQLRNEGNKKALTLHIMEGEHRINAAIRISPELGPLKLIGDGVGKSVIKGSKLLNPQWEKFNDHIWMAQLEKEEGFDQLFVNGNKQILARYPNYDEKGGHWQGHAEDAISPERIKTWGNPAGVIVHAMHSGEWGGFHYVSTGVDENGELKLSGGHQNNRPSPMHAKYRMVENVFEELDAPGEWFLDGELKLYYRPAEGTDMSNATVEGVQQKHLLEIVGSEENPVRDIEVSNIRFEHAQHTFMEKYEPLLRSDWTIYRGAAIFVEGTQNVKIRNCELTNLGGNAILASNYNRDLIIAENHIHDCGASGISFVGSPEAVRSPSFQYEEFVPLAELDTVAGPKSNKYPSNSIAENNLINRIGRVEKQTAGVQIAMAMDITVSHNSIYDVPRAGINIGDGTWGGHIIEYNDVFNTVLESGDHGAFNSWGRDRFWHPNRATMNEIVAANPEMPKWDAIHTTVIRNNRFRCDHGWDIDLDDGSSNYHIYNNLCLNGGIKLREGFYRTVENNIMINNGFHPHVWFKNSGDVFKHNIVFTEHKDIRLQDWGKEVDYNLFPDEATLKQTQIKGVDTNSIFGNVLFVDPKLGDYTVKGESPAFKIGFKNIDMDSFGVTNIELKSMAKTPNIPTMFFGDSGEKDAVVQWLGSQIKSITTMAERSASGLNNTAGVLVLAIGPQTVIGKSPLQVGDVIISAEGDKINTVADLMKTYQNNNWKGKLNLTIFRNQKEKQVLLNTKK</sequence>
<evidence type="ECO:0000259" key="1">
    <source>
        <dbReference type="Pfam" id="PF13180"/>
    </source>
</evidence>
<name>A0A1X7KM19_9FLAO</name>
<evidence type="ECO:0000313" key="4">
    <source>
        <dbReference type="Proteomes" id="UP000193420"/>
    </source>
</evidence>
<gene>
    <name evidence="3" type="ORF">SAMN03080602_03124</name>
</gene>
<dbReference type="InterPro" id="IPR012334">
    <property type="entry name" value="Pectin_lyas_fold"/>
</dbReference>
<dbReference type="Pfam" id="PF13229">
    <property type="entry name" value="Beta_helix"/>
    <property type="match status" value="1"/>
</dbReference>
<dbReference type="Pfam" id="PF13180">
    <property type="entry name" value="PDZ_2"/>
    <property type="match status" value="1"/>
</dbReference>
<protein>
    <submittedName>
        <fullName evidence="3">Right handed beta helix region</fullName>
    </submittedName>
</protein>
<keyword evidence="4" id="KW-1185">Reference proteome</keyword>
<accession>A0A1X7KM19</accession>
<dbReference type="AlphaFoldDB" id="A0A1X7KM19"/>
<evidence type="ECO:0000313" key="3">
    <source>
        <dbReference type="EMBL" id="SMG42199.1"/>
    </source>
</evidence>
<dbReference type="SMART" id="SM00710">
    <property type="entry name" value="PbH1"/>
    <property type="match status" value="4"/>
</dbReference>
<dbReference type="Gene3D" id="2.30.42.10">
    <property type="match status" value="1"/>
</dbReference>
<reference evidence="4" key="1">
    <citation type="submission" date="2017-04" db="EMBL/GenBank/DDBJ databases">
        <authorList>
            <person name="Varghese N."/>
            <person name="Submissions S."/>
        </authorList>
    </citation>
    <scope>NUCLEOTIDE SEQUENCE [LARGE SCALE GENOMIC DNA]</scope>
    <source>
        <strain evidence="4">DSM 19835</strain>
    </source>
</reference>
<dbReference type="InterPro" id="IPR039448">
    <property type="entry name" value="Beta_helix"/>
</dbReference>
<feature type="domain" description="Right handed beta helix" evidence="2">
    <location>
        <begin position="313"/>
        <end position="389"/>
    </location>
</feature>